<name>A0A2H5N3W3_CITUN</name>
<evidence type="ECO:0000313" key="1">
    <source>
        <dbReference type="EMBL" id="GAY34752.1"/>
    </source>
</evidence>
<protein>
    <submittedName>
        <fullName evidence="1">Uncharacterized protein</fullName>
    </submittedName>
</protein>
<keyword evidence="2" id="KW-1185">Reference proteome</keyword>
<organism evidence="1 2">
    <name type="scientific">Citrus unshiu</name>
    <name type="common">Satsuma mandarin</name>
    <name type="synonym">Citrus nobilis var. unshiu</name>
    <dbReference type="NCBI Taxonomy" id="55188"/>
    <lineage>
        <taxon>Eukaryota</taxon>
        <taxon>Viridiplantae</taxon>
        <taxon>Streptophyta</taxon>
        <taxon>Embryophyta</taxon>
        <taxon>Tracheophyta</taxon>
        <taxon>Spermatophyta</taxon>
        <taxon>Magnoliopsida</taxon>
        <taxon>eudicotyledons</taxon>
        <taxon>Gunneridae</taxon>
        <taxon>Pentapetalae</taxon>
        <taxon>rosids</taxon>
        <taxon>malvids</taxon>
        <taxon>Sapindales</taxon>
        <taxon>Rutaceae</taxon>
        <taxon>Aurantioideae</taxon>
        <taxon>Citrus</taxon>
    </lineage>
</organism>
<accession>A0A2H5N3W3</accession>
<evidence type="ECO:0000313" key="2">
    <source>
        <dbReference type="Proteomes" id="UP000236630"/>
    </source>
</evidence>
<dbReference type="Proteomes" id="UP000236630">
    <property type="component" value="Unassembled WGS sequence"/>
</dbReference>
<dbReference type="EMBL" id="BDQV01001769">
    <property type="protein sequence ID" value="GAY34752.1"/>
    <property type="molecule type" value="Genomic_DNA"/>
</dbReference>
<comment type="caution">
    <text evidence="1">The sequence shown here is derived from an EMBL/GenBank/DDBJ whole genome shotgun (WGS) entry which is preliminary data.</text>
</comment>
<proteinExistence type="predicted"/>
<reference evidence="1 2" key="1">
    <citation type="journal article" date="2017" name="Front. Genet.">
        <title>Draft sequencing of the heterozygous diploid genome of Satsuma (Citrus unshiu Marc.) using a hybrid assembly approach.</title>
        <authorList>
            <person name="Shimizu T."/>
            <person name="Tanizawa Y."/>
            <person name="Mochizuki T."/>
            <person name="Nagasaki H."/>
            <person name="Yoshioka T."/>
            <person name="Toyoda A."/>
            <person name="Fujiyama A."/>
            <person name="Kaminuma E."/>
            <person name="Nakamura Y."/>
        </authorList>
    </citation>
    <scope>NUCLEOTIDE SEQUENCE [LARGE SCALE GENOMIC DNA]</scope>
    <source>
        <strain evidence="2">cv. Miyagawa wase</strain>
    </source>
</reference>
<sequence length="88" mass="9670">MLVSEIQCPMAACFASPSLSVVDFTFHDLYGLSHQSRGNRGGRTPLDWTTRLKIGSVRGTWASLHNITVNSSIILISLSFVTSYVCIH</sequence>
<dbReference type="AlphaFoldDB" id="A0A2H5N3W3"/>
<gene>
    <name evidence="1" type="ORF">CUMW_277140</name>
</gene>